<accession>A0ACB7RYR5</accession>
<comment type="caution">
    <text evidence="1">The sequence shown here is derived from an EMBL/GenBank/DDBJ whole genome shotgun (WGS) entry which is preliminary data.</text>
</comment>
<organism evidence="1 2">
    <name type="scientific">Hyalomma asiaticum</name>
    <name type="common">Tick</name>
    <dbReference type="NCBI Taxonomy" id="266040"/>
    <lineage>
        <taxon>Eukaryota</taxon>
        <taxon>Metazoa</taxon>
        <taxon>Ecdysozoa</taxon>
        <taxon>Arthropoda</taxon>
        <taxon>Chelicerata</taxon>
        <taxon>Arachnida</taxon>
        <taxon>Acari</taxon>
        <taxon>Parasitiformes</taxon>
        <taxon>Ixodida</taxon>
        <taxon>Ixodoidea</taxon>
        <taxon>Ixodidae</taxon>
        <taxon>Hyalomminae</taxon>
        <taxon>Hyalomma</taxon>
    </lineage>
</organism>
<keyword evidence="2" id="KW-1185">Reference proteome</keyword>
<gene>
    <name evidence="1" type="ORF">HPB50_008471</name>
</gene>
<reference evidence="1" key="1">
    <citation type="submission" date="2020-05" db="EMBL/GenBank/DDBJ databases">
        <title>Large-scale comparative analyses of tick genomes elucidate their genetic diversity and vector capacities.</title>
        <authorList>
            <person name="Jia N."/>
            <person name="Wang J."/>
            <person name="Shi W."/>
            <person name="Du L."/>
            <person name="Sun Y."/>
            <person name="Zhan W."/>
            <person name="Jiang J."/>
            <person name="Wang Q."/>
            <person name="Zhang B."/>
            <person name="Ji P."/>
            <person name="Sakyi L.B."/>
            <person name="Cui X."/>
            <person name="Yuan T."/>
            <person name="Jiang B."/>
            <person name="Yang W."/>
            <person name="Lam T.T.-Y."/>
            <person name="Chang Q."/>
            <person name="Ding S."/>
            <person name="Wang X."/>
            <person name="Zhu J."/>
            <person name="Ruan X."/>
            <person name="Zhao L."/>
            <person name="Wei J."/>
            <person name="Que T."/>
            <person name="Du C."/>
            <person name="Cheng J."/>
            <person name="Dai P."/>
            <person name="Han X."/>
            <person name="Huang E."/>
            <person name="Gao Y."/>
            <person name="Liu J."/>
            <person name="Shao H."/>
            <person name="Ye R."/>
            <person name="Li L."/>
            <person name="Wei W."/>
            <person name="Wang X."/>
            <person name="Wang C."/>
            <person name="Yang T."/>
            <person name="Huo Q."/>
            <person name="Li W."/>
            <person name="Guo W."/>
            <person name="Chen H."/>
            <person name="Zhou L."/>
            <person name="Ni X."/>
            <person name="Tian J."/>
            <person name="Zhou Y."/>
            <person name="Sheng Y."/>
            <person name="Liu T."/>
            <person name="Pan Y."/>
            <person name="Xia L."/>
            <person name="Li J."/>
            <person name="Zhao F."/>
            <person name="Cao W."/>
        </authorList>
    </citation>
    <scope>NUCLEOTIDE SEQUENCE</scope>
    <source>
        <strain evidence="1">Hyas-2018</strain>
    </source>
</reference>
<sequence length="257" mass="29501">MDESASPEGGLPSKYQKLAYEYSKLRAQAQVLKKAVADEQAKNAELKDALKDKEQGMRKLLQEVESLNFCNQQLTKRVGFLQEELEEDRAKKNKKKHHAAAAAASPMHQGIIDAELQSRIEENEKLHLQAGKRVWVPDVNTRATVLGPAQARTPPGWRLRQVYSSATGCTWYQRRDILQKALPTHLEVLRWLKLQCPRRRLELFDQPKTRDLHHPRKAPPLHRHPLVLLLRLRHESQGSAERSTGRKGSTHERFLSD</sequence>
<dbReference type="Proteomes" id="UP000821845">
    <property type="component" value="Chromosome 7"/>
</dbReference>
<evidence type="ECO:0000313" key="1">
    <source>
        <dbReference type="EMBL" id="KAH6925659.1"/>
    </source>
</evidence>
<dbReference type="EMBL" id="CM023487">
    <property type="protein sequence ID" value="KAH6925659.1"/>
    <property type="molecule type" value="Genomic_DNA"/>
</dbReference>
<protein>
    <submittedName>
        <fullName evidence="1">Uncharacterized protein</fullName>
    </submittedName>
</protein>
<proteinExistence type="predicted"/>
<evidence type="ECO:0000313" key="2">
    <source>
        <dbReference type="Proteomes" id="UP000821845"/>
    </source>
</evidence>
<name>A0ACB7RYR5_HYAAI</name>